<dbReference type="PANTHER" id="PTHR45782:SF4">
    <property type="entry name" value="MITOCHONDRIAL RIBOSOME-ASSOCIATED GTPASE 1"/>
    <property type="match status" value="1"/>
</dbReference>
<dbReference type="InterPro" id="IPR027417">
    <property type="entry name" value="P-loop_NTPase"/>
</dbReference>
<dbReference type="Pfam" id="PF01926">
    <property type="entry name" value="MMR_HSR1"/>
    <property type="match status" value="1"/>
</dbReference>
<reference evidence="4 5" key="1">
    <citation type="journal article" date="2024" name="Science">
        <title>Giant polyketide synthase enzymes in the biosynthesis of giant marine polyether toxins.</title>
        <authorList>
            <person name="Fallon T.R."/>
            <person name="Shende V.V."/>
            <person name="Wierzbicki I.H."/>
            <person name="Pendleton A.L."/>
            <person name="Watervoot N.F."/>
            <person name="Auber R.P."/>
            <person name="Gonzalez D.J."/>
            <person name="Wisecaver J.H."/>
            <person name="Moore B.S."/>
        </authorList>
    </citation>
    <scope>NUCLEOTIDE SEQUENCE [LARGE SCALE GENOMIC DNA]</scope>
    <source>
        <strain evidence="4 5">12B1</strain>
    </source>
</reference>
<dbReference type="InterPro" id="IPR006073">
    <property type="entry name" value="GTP-bd"/>
</dbReference>
<dbReference type="EMBL" id="JBGBPQ010000018">
    <property type="protein sequence ID" value="KAL1506920.1"/>
    <property type="molecule type" value="Genomic_DNA"/>
</dbReference>
<accession>A0AB34ISV0</accession>
<keyword evidence="2" id="KW-0342">GTP-binding</keyword>
<name>A0AB34ISV0_PRYPA</name>
<dbReference type="GO" id="GO:0003924">
    <property type="term" value="F:GTPase activity"/>
    <property type="evidence" value="ECO:0007669"/>
    <property type="project" value="TreeGrafter"/>
</dbReference>
<evidence type="ECO:0000313" key="5">
    <source>
        <dbReference type="Proteomes" id="UP001515480"/>
    </source>
</evidence>
<feature type="domain" description="G" evidence="3">
    <location>
        <begin position="163"/>
        <end position="238"/>
    </location>
</feature>
<keyword evidence="1" id="KW-0547">Nucleotide-binding</keyword>
<gene>
    <name evidence="4" type="ORF">AB1Y20_007784</name>
</gene>
<dbReference type="GO" id="GO:0005525">
    <property type="term" value="F:GTP binding"/>
    <property type="evidence" value="ECO:0007669"/>
    <property type="project" value="UniProtKB-KW"/>
</dbReference>
<dbReference type="GO" id="GO:0005739">
    <property type="term" value="C:mitochondrion"/>
    <property type="evidence" value="ECO:0007669"/>
    <property type="project" value="TreeGrafter"/>
</dbReference>
<dbReference type="PANTHER" id="PTHR45782">
    <property type="entry name" value="MITOCHONDRIAL RIBOSOME-ASSOCIATED GTPASE 1"/>
    <property type="match status" value="1"/>
</dbReference>
<evidence type="ECO:0000259" key="3">
    <source>
        <dbReference type="Pfam" id="PF01926"/>
    </source>
</evidence>
<sequence length="418" mass="46594">MSGWRAATSWFPGHMAQASRDMSQRLAKVDLVLEVRDARAPFSSASSQLHRLLQARRAPRLLVLNKADLLGEAQRRAMRRRLEEEEPGVRLFFAAAAERRGVAPILAAAVEQVRRESPRLFGRRQGARGGPAGATASMFAQELMVQAAAEAMPQGAEALPLMMMVAGAPNTGKSTLINAMRQEGARDAPGVVRRMAPAKMGKLPGVTRQLSSFQVSWEPPVWMLDTPGVLPPNIDNGWEGAMRLGVLDMIRTDAEHREALCSYLLHHLATHHIEVLSRWPRAHRLALRSAQGVLMMDGELRDIEQQVRSRLLGLEPSEAEVKLQVAETIGVWLLESVAQDMQQFCLGVRNGAGVREKKLNLHSTAMLLLKMMREGRLGEVCLDDHPFLVPPISKEERIRRKLQKKVERRRKLGKHLLI</sequence>
<keyword evidence="5" id="KW-1185">Reference proteome</keyword>
<proteinExistence type="predicted"/>
<dbReference type="Proteomes" id="UP001515480">
    <property type="component" value="Unassembled WGS sequence"/>
</dbReference>
<dbReference type="CDD" id="cd01856">
    <property type="entry name" value="YlqF"/>
    <property type="match status" value="1"/>
</dbReference>
<evidence type="ECO:0000313" key="4">
    <source>
        <dbReference type="EMBL" id="KAL1506920.1"/>
    </source>
</evidence>
<dbReference type="AlphaFoldDB" id="A0AB34ISV0"/>
<dbReference type="SUPFAM" id="SSF52540">
    <property type="entry name" value="P-loop containing nucleoside triphosphate hydrolases"/>
    <property type="match status" value="1"/>
</dbReference>
<evidence type="ECO:0000256" key="1">
    <source>
        <dbReference type="ARBA" id="ARBA00022741"/>
    </source>
</evidence>
<comment type="caution">
    <text evidence="4">The sequence shown here is derived from an EMBL/GenBank/DDBJ whole genome shotgun (WGS) entry which is preliminary data.</text>
</comment>
<protein>
    <recommendedName>
        <fullName evidence="3">G domain-containing protein</fullName>
    </recommendedName>
</protein>
<evidence type="ECO:0000256" key="2">
    <source>
        <dbReference type="ARBA" id="ARBA00023134"/>
    </source>
</evidence>
<dbReference type="Gene3D" id="3.40.50.300">
    <property type="entry name" value="P-loop containing nucleotide triphosphate hydrolases"/>
    <property type="match status" value="1"/>
</dbReference>
<organism evidence="4 5">
    <name type="scientific">Prymnesium parvum</name>
    <name type="common">Toxic golden alga</name>
    <dbReference type="NCBI Taxonomy" id="97485"/>
    <lineage>
        <taxon>Eukaryota</taxon>
        <taxon>Haptista</taxon>
        <taxon>Haptophyta</taxon>
        <taxon>Prymnesiophyceae</taxon>
        <taxon>Prymnesiales</taxon>
        <taxon>Prymnesiaceae</taxon>
        <taxon>Prymnesium</taxon>
    </lineage>
</organism>
<dbReference type="GO" id="GO:0032543">
    <property type="term" value="P:mitochondrial translation"/>
    <property type="evidence" value="ECO:0007669"/>
    <property type="project" value="TreeGrafter"/>
</dbReference>